<keyword evidence="1" id="KW-0732">Signal</keyword>
<feature type="chain" id="PRO_5015030066" evidence="1">
    <location>
        <begin position="23"/>
        <end position="101"/>
    </location>
</feature>
<dbReference type="AlphaFoldDB" id="A0A090KSH3"/>
<reference evidence="2" key="2">
    <citation type="submission" date="2014-09" db="EMBL/GenBank/DDBJ databases">
        <authorList>
            <person name="Aslett A.Martin."/>
        </authorList>
    </citation>
    <scope>NUCLEOTIDE SEQUENCE</scope>
    <source>
        <strain evidence="2">ED321 Heterogonic</strain>
    </source>
</reference>
<dbReference type="Proteomes" id="UP000035682">
    <property type="component" value="Unplaced"/>
</dbReference>
<evidence type="ECO:0000313" key="5">
    <source>
        <dbReference type="WormBase" id="SRAE_X000209400"/>
    </source>
</evidence>
<sequence>MKSILLFFLIVTFICLENTVISVNFEDSLKLNFLYARLKQKMEMIDKNMKLNKVKKDDNFNLQMLSKAATTIPPKPPANLRSSSYILNNILKAPLGSRLQV</sequence>
<proteinExistence type="predicted"/>
<evidence type="ECO:0000313" key="2">
    <source>
        <dbReference type="EMBL" id="CEF60356.1"/>
    </source>
</evidence>
<evidence type="ECO:0000313" key="3">
    <source>
        <dbReference type="Proteomes" id="UP000035682"/>
    </source>
</evidence>
<dbReference type="WBParaSite" id="SRAE_X000209400.1">
    <property type="protein sequence ID" value="SRAE_X000209400.1"/>
    <property type="gene ID" value="WBGene00267672"/>
</dbReference>
<gene>
    <name evidence="2 4 5" type="ORF">SRAE_X000209400</name>
</gene>
<evidence type="ECO:0000313" key="4">
    <source>
        <dbReference type="WBParaSite" id="SRAE_X000209400.1"/>
    </source>
</evidence>
<protein>
    <submittedName>
        <fullName evidence="2 4">Uncharacterized protein</fullName>
    </submittedName>
</protein>
<reference evidence="3" key="1">
    <citation type="submission" date="2014-09" db="EMBL/GenBank/DDBJ databases">
        <authorList>
            <person name="Martin A.A."/>
        </authorList>
    </citation>
    <scope>NUCLEOTIDE SEQUENCE</scope>
    <source>
        <strain evidence="3">ED321</strain>
    </source>
</reference>
<dbReference type="EMBL" id="LN609398">
    <property type="protein sequence ID" value="CEF60356.1"/>
    <property type="molecule type" value="Genomic_DNA"/>
</dbReference>
<reference evidence="4" key="3">
    <citation type="submission" date="2020-12" db="UniProtKB">
        <authorList>
            <consortium name="WormBaseParasite"/>
        </authorList>
    </citation>
    <scope>IDENTIFICATION</scope>
</reference>
<feature type="signal peptide" evidence="1">
    <location>
        <begin position="1"/>
        <end position="22"/>
    </location>
</feature>
<dbReference type="RefSeq" id="XP_024499565.1">
    <property type="nucleotide sequence ID" value="XM_024643896.1"/>
</dbReference>
<evidence type="ECO:0000256" key="1">
    <source>
        <dbReference type="SAM" id="SignalP"/>
    </source>
</evidence>
<keyword evidence="3" id="KW-1185">Reference proteome</keyword>
<organism evidence="2">
    <name type="scientific">Strongyloides ratti</name>
    <name type="common">Parasitic roundworm</name>
    <dbReference type="NCBI Taxonomy" id="34506"/>
    <lineage>
        <taxon>Eukaryota</taxon>
        <taxon>Metazoa</taxon>
        <taxon>Ecdysozoa</taxon>
        <taxon>Nematoda</taxon>
        <taxon>Chromadorea</taxon>
        <taxon>Rhabditida</taxon>
        <taxon>Tylenchina</taxon>
        <taxon>Panagrolaimomorpha</taxon>
        <taxon>Strongyloidoidea</taxon>
        <taxon>Strongyloididae</taxon>
        <taxon>Strongyloides</taxon>
    </lineage>
</organism>
<dbReference type="CTD" id="36385166"/>
<name>A0A090KSH3_STRRB</name>
<accession>A0A090KSH3</accession>
<dbReference type="GeneID" id="36385166"/>
<dbReference type="WormBase" id="SRAE_X000209400">
    <property type="protein sequence ID" value="SRP03632"/>
    <property type="gene ID" value="WBGene00267672"/>
</dbReference>